<dbReference type="Proteomes" id="UP001255856">
    <property type="component" value="Unassembled WGS sequence"/>
</dbReference>
<evidence type="ECO:0000313" key="2">
    <source>
        <dbReference type="Proteomes" id="UP001255856"/>
    </source>
</evidence>
<dbReference type="EMBL" id="JASFZW010000001">
    <property type="protein sequence ID" value="KAK2080368.1"/>
    <property type="molecule type" value="Genomic_DNA"/>
</dbReference>
<evidence type="ECO:0000313" key="1">
    <source>
        <dbReference type="EMBL" id="KAK2080368.1"/>
    </source>
</evidence>
<comment type="caution">
    <text evidence="1">The sequence shown here is derived from an EMBL/GenBank/DDBJ whole genome shotgun (WGS) entry which is preliminary data.</text>
</comment>
<gene>
    <name evidence="1" type="ORF">QBZ16_000221</name>
</gene>
<protein>
    <submittedName>
        <fullName evidence="1">Uncharacterized protein</fullName>
    </submittedName>
</protein>
<keyword evidence="2" id="KW-1185">Reference proteome</keyword>
<accession>A0AAD9IMG7</accession>
<proteinExistence type="predicted"/>
<dbReference type="PANTHER" id="PTHR47692:SF2">
    <property type="entry name" value="ZINC FINGER RING-TYPE DOMAIN CONTAINING PROTEIN"/>
    <property type="match status" value="1"/>
</dbReference>
<dbReference type="AlphaFoldDB" id="A0AAD9IMG7"/>
<sequence>MSCLTWTELLRPGSGSRGGVIAGGLHLTVEHRRRRAAYHEDGIGPPDSTRTGRQVSVALLRRPDALSWTRRELQALMLHEDVELFAHQALGALRSAVERGGGGPGSADALEASVARAMAPFLPKQSGAFARELVAFVSSGRSLRDWDAEALRDERRALMEREALQEAAADPLAWLGDERDREA</sequence>
<name>A0AAD9IMG7_PROWI</name>
<organism evidence="1 2">
    <name type="scientific">Prototheca wickerhamii</name>
    <dbReference type="NCBI Taxonomy" id="3111"/>
    <lineage>
        <taxon>Eukaryota</taxon>
        <taxon>Viridiplantae</taxon>
        <taxon>Chlorophyta</taxon>
        <taxon>core chlorophytes</taxon>
        <taxon>Trebouxiophyceae</taxon>
        <taxon>Chlorellales</taxon>
        <taxon>Chlorellaceae</taxon>
        <taxon>Prototheca</taxon>
    </lineage>
</organism>
<dbReference type="PANTHER" id="PTHR47692">
    <property type="entry name" value="RING/U-BOX SUPERFAMILY PROTEIN"/>
    <property type="match status" value="1"/>
</dbReference>
<reference evidence="1" key="1">
    <citation type="submission" date="2021-01" db="EMBL/GenBank/DDBJ databases">
        <authorList>
            <person name="Eckstrom K.M.E."/>
        </authorList>
    </citation>
    <scope>NUCLEOTIDE SEQUENCE</scope>
    <source>
        <strain evidence="1">UVCC 0001</strain>
    </source>
</reference>